<name>A0A1F7F5F4_UNCRA</name>
<dbReference type="Pfam" id="PF07963">
    <property type="entry name" value="N_methyl"/>
    <property type="match status" value="1"/>
</dbReference>
<reference evidence="2 3" key="1">
    <citation type="journal article" date="2016" name="Nat. Commun.">
        <title>Thousands of microbial genomes shed light on interconnected biogeochemical processes in an aquifer system.</title>
        <authorList>
            <person name="Anantharaman K."/>
            <person name="Brown C.T."/>
            <person name="Hug L.A."/>
            <person name="Sharon I."/>
            <person name="Castelle C.J."/>
            <person name="Probst A.J."/>
            <person name="Thomas B.C."/>
            <person name="Singh A."/>
            <person name="Wilkins M.J."/>
            <person name="Karaoz U."/>
            <person name="Brodie E.L."/>
            <person name="Williams K.H."/>
            <person name="Hubbard S.S."/>
            <person name="Banfield J.F."/>
        </authorList>
    </citation>
    <scope>NUCLEOTIDE SEQUENCE [LARGE SCALE GENOMIC DNA]</scope>
</reference>
<keyword evidence="1" id="KW-0812">Transmembrane</keyword>
<evidence type="ECO:0000313" key="3">
    <source>
        <dbReference type="Proteomes" id="UP000179243"/>
    </source>
</evidence>
<dbReference type="AlphaFoldDB" id="A0A1F7F5F4"/>
<keyword evidence="1" id="KW-1133">Transmembrane helix</keyword>
<evidence type="ECO:0000256" key="1">
    <source>
        <dbReference type="SAM" id="Phobius"/>
    </source>
</evidence>
<proteinExistence type="predicted"/>
<evidence type="ECO:0000313" key="2">
    <source>
        <dbReference type="EMBL" id="OGK01871.1"/>
    </source>
</evidence>
<dbReference type="InterPro" id="IPR012902">
    <property type="entry name" value="N_methyl_site"/>
</dbReference>
<protein>
    <recommendedName>
        <fullName evidence="4">Prepilin-type N-terminal cleavage/methylation domain-containing protein</fullName>
    </recommendedName>
</protein>
<comment type="caution">
    <text evidence="2">The sequence shown here is derived from an EMBL/GenBank/DDBJ whole genome shotgun (WGS) entry which is preliminary data.</text>
</comment>
<organism evidence="2 3">
    <name type="scientific">Candidatus Raymondbacteria bacterium RIFOXYD12_FULL_49_13</name>
    <dbReference type="NCBI Taxonomy" id="1817890"/>
    <lineage>
        <taxon>Bacteria</taxon>
        <taxon>Raymondiibacteriota</taxon>
    </lineage>
</organism>
<dbReference type="Proteomes" id="UP000179243">
    <property type="component" value="Unassembled WGS sequence"/>
</dbReference>
<sequence length="167" mass="18482">MLNNQKGHTLSELIVVVLLMSLVSIFAFQAYLYIHKRFIGWQQDHDAALIIIRLAQGLDSYAGKAGRIMVAQPREFSFINTEGQSISIKAQDHALLANGRNLLSNETLLREVIFEYFAHGKPCIAGEGGPIDCVGYTVVFLQGKKVYSCKGSVALRRLHTFNTAGIL</sequence>
<gene>
    <name evidence="2" type="ORF">A2519_04765</name>
</gene>
<dbReference type="EMBL" id="MFYX01000117">
    <property type="protein sequence ID" value="OGK01871.1"/>
    <property type="molecule type" value="Genomic_DNA"/>
</dbReference>
<keyword evidence="1" id="KW-0472">Membrane</keyword>
<evidence type="ECO:0008006" key="4">
    <source>
        <dbReference type="Google" id="ProtNLM"/>
    </source>
</evidence>
<feature type="transmembrane region" description="Helical" evidence="1">
    <location>
        <begin position="13"/>
        <end position="34"/>
    </location>
</feature>
<accession>A0A1F7F5F4</accession>